<dbReference type="SUPFAM" id="SSF51445">
    <property type="entry name" value="(Trans)glycosidases"/>
    <property type="match status" value="1"/>
</dbReference>
<dbReference type="Pfam" id="PF03537">
    <property type="entry name" value="Glyco_hydro_114"/>
    <property type="match status" value="1"/>
</dbReference>
<dbReference type="InterPro" id="IPR017853">
    <property type="entry name" value="GH"/>
</dbReference>
<proteinExistence type="predicted"/>
<dbReference type="Gene3D" id="3.20.20.70">
    <property type="entry name" value="Aldolase class I"/>
    <property type="match status" value="1"/>
</dbReference>
<evidence type="ECO:0000259" key="2">
    <source>
        <dbReference type="Pfam" id="PF03537"/>
    </source>
</evidence>
<dbReference type="PANTHER" id="PTHR35273:SF2">
    <property type="entry name" value="ALPHA-GALACTOSIDASE"/>
    <property type="match status" value="1"/>
</dbReference>
<dbReference type="Proteomes" id="UP000198937">
    <property type="component" value="Unassembled WGS sequence"/>
</dbReference>
<dbReference type="STRING" id="683228.GA0070617_1408"/>
<dbReference type="RefSeq" id="WP_091435017.1">
    <property type="nucleotide sequence ID" value="NZ_BMMJ01000001.1"/>
</dbReference>
<reference evidence="3 4" key="1">
    <citation type="submission" date="2016-06" db="EMBL/GenBank/DDBJ databases">
        <authorList>
            <person name="Kjaerup R.B."/>
            <person name="Dalgaard T.S."/>
            <person name="Juul-Madsen H.R."/>
        </authorList>
    </citation>
    <scope>NUCLEOTIDE SEQUENCE [LARGE SCALE GENOMIC DNA]</scope>
    <source>
        <strain evidence="3 4">DSM 45577</strain>
    </source>
</reference>
<name>A0A1C6U890_9ACTN</name>
<organism evidence="3 4">
    <name type="scientific">Micromonospora yangpuensis</name>
    <dbReference type="NCBI Taxonomy" id="683228"/>
    <lineage>
        <taxon>Bacteria</taxon>
        <taxon>Bacillati</taxon>
        <taxon>Actinomycetota</taxon>
        <taxon>Actinomycetes</taxon>
        <taxon>Micromonosporales</taxon>
        <taxon>Micromonosporaceae</taxon>
        <taxon>Micromonospora</taxon>
    </lineage>
</organism>
<feature type="region of interest" description="Disordered" evidence="1">
    <location>
        <begin position="34"/>
        <end position="135"/>
    </location>
</feature>
<dbReference type="PANTHER" id="PTHR35273">
    <property type="entry name" value="ALPHA-1,4 POLYGALACTOSAMINIDASE, PUTATIVE (AFU_ORTHOLOGUE AFUA_3G07890)-RELATED"/>
    <property type="match status" value="1"/>
</dbReference>
<dbReference type="AlphaFoldDB" id="A0A1C6U890"/>
<feature type="compositionally biased region" description="Low complexity" evidence="1">
    <location>
        <begin position="34"/>
        <end position="131"/>
    </location>
</feature>
<dbReference type="InterPro" id="IPR004352">
    <property type="entry name" value="GH114_TIM-barrel"/>
</dbReference>
<keyword evidence="4" id="KW-1185">Reference proteome</keyword>
<protein>
    <recommendedName>
        <fullName evidence="2">Glycoside-hydrolase family GH114 TIM-barrel domain-containing protein</fullName>
    </recommendedName>
</protein>
<dbReference type="EMBL" id="FMIA01000002">
    <property type="protein sequence ID" value="SCL50194.1"/>
    <property type="molecule type" value="Genomic_DNA"/>
</dbReference>
<evidence type="ECO:0000313" key="3">
    <source>
        <dbReference type="EMBL" id="SCL50194.1"/>
    </source>
</evidence>
<evidence type="ECO:0000313" key="4">
    <source>
        <dbReference type="Proteomes" id="UP000198937"/>
    </source>
</evidence>
<dbReference type="OrthoDB" id="319933at2"/>
<dbReference type="InterPro" id="IPR013785">
    <property type="entry name" value="Aldolase_TIM"/>
</dbReference>
<feature type="domain" description="Glycoside-hydrolase family GH114 TIM-barrel" evidence="2">
    <location>
        <begin position="140"/>
        <end position="357"/>
    </location>
</feature>
<sequence>MGFNRRRTRAGLAVTAAVTIALGVGIGAAGASGRQDWWGRGQQQPAPTSSTPTEAAGSTAAPAPGATQSTTPTDSPASAAPAPATTATPTATTPATTVAPSSAAPKPAAPATAPPRTSAPVRKGAGTTAAWAPPPANANFDYQIGGAYAPPSGVTVVSRDSEASPAAGIYNICYVNAFQAQPGAESWWKTNHPNLLLRDANGNLVVDEDWDELMLDFSTEAKRTALTRIVGDWIDTCASKGFKAIEPDNLDSYTRSKGLLTRAQAVSYAASLSAYAHSKGLAVAQKNLAELSTADARKAGFDFAVAEECATWNECDAYTATYGNHVIVIEYTESGYTKACRSHGSTLSVVLRDLDVTTPGSRSYVRKAC</sequence>
<gene>
    <name evidence="3" type="ORF">GA0070617_1408</name>
</gene>
<evidence type="ECO:0000256" key="1">
    <source>
        <dbReference type="SAM" id="MobiDB-lite"/>
    </source>
</evidence>
<accession>A0A1C6U890</accession>